<name>A0A1D7QJ88_9SPHI</name>
<dbReference type="SMART" id="SM00342">
    <property type="entry name" value="HTH_ARAC"/>
    <property type="match status" value="1"/>
</dbReference>
<dbReference type="Gene3D" id="1.10.10.60">
    <property type="entry name" value="Homeodomain-like"/>
    <property type="match status" value="1"/>
</dbReference>
<evidence type="ECO:0000259" key="4">
    <source>
        <dbReference type="PROSITE" id="PS01124"/>
    </source>
</evidence>
<accession>A0A1D7QJ88</accession>
<dbReference type="GO" id="GO:0043565">
    <property type="term" value="F:sequence-specific DNA binding"/>
    <property type="evidence" value="ECO:0007669"/>
    <property type="project" value="InterPro"/>
</dbReference>
<dbReference type="RefSeq" id="WP_069380364.1">
    <property type="nucleotide sequence ID" value="NZ_CP017141.1"/>
</dbReference>
<dbReference type="InterPro" id="IPR018060">
    <property type="entry name" value="HTH_AraC"/>
</dbReference>
<evidence type="ECO:0000313" key="5">
    <source>
        <dbReference type="EMBL" id="AOM78700.1"/>
    </source>
</evidence>
<dbReference type="PROSITE" id="PS01124">
    <property type="entry name" value="HTH_ARAC_FAMILY_2"/>
    <property type="match status" value="1"/>
</dbReference>
<dbReference type="KEGG" id="psty:BFS30_16875"/>
<dbReference type="EMBL" id="CP017141">
    <property type="protein sequence ID" value="AOM78700.1"/>
    <property type="molecule type" value="Genomic_DNA"/>
</dbReference>
<dbReference type="PANTHER" id="PTHR43280">
    <property type="entry name" value="ARAC-FAMILY TRANSCRIPTIONAL REGULATOR"/>
    <property type="match status" value="1"/>
</dbReference>
<feature type="domain" description="HTH araC/xylS-type" evidence="4">
    <location>
        <begin position="226"/>
        <end position="325"/>
    </location>
</feature>
<dbReference type="AlphaFoldDB" id="A0A1D7QJ88"/>
<dbReference type="PANTHER" id="PTHR43280:SF10">
    <property type="entry name" value="REGULATORY PROTEIN POCR"/>
    <property type="match status" value="1"/>
</dbReference>
<evidence type="ECO:0000256" key="2">
    <source>
        <dbReference type="ARBA" id="ARBA00023125"/>
    </source>
</evidence>
<organism evidence="5 6">
    <name type="scientific">Pedobacter steynii</name>
    <dbReference type="NCBI Taxonomy" id="430522"/>
    <lineage>
        <taxon>Bacteria</taxon>
        <taxon>Pseudomonadati</taxon>
        <taxon>Bacteroidota</taxon>
        <taxon>Sphingobacteriia</taxon>
        <taxon>Sphingobacteriales</taxon>
        <taxon>Sphingobacteriaceae</taxon>
        <taxon>Pedobacter</taxon>
    </lineage>
</organism>
<evidence type="ECO:0000313" key="6">
    <source>
        <dbReference type="Proteomes" id="UP000094313"/>
    </source>
</evidence>
<evidence type="ECO:0000256" key="1">
    <source>
        <dbReference type="ARBA" id="ARBA00023015"/>
    </source>
</evidence>
<dbReference type="Proteomes" id="UP000094313">
    <property type="component" value="Chromosome"/>
</dbReference>
<dbReference type="SUPFAM" id="SSF46689">
    <property type="entry name" value="Homeodomain-like"/>
    <property type="match status" value="1"/>
</dbReference>
<proteinExistence type="predicted"/>
<protein>
    <submittedName>
        <fullName evidence="5">Transcriptional regulator</fullName>
    </submittedName>
</protein>
<dbReference type="GO" id="GO:0003700">
    <property type="term" value="F:DNA-binding transcription factor activity"/>
    <property type="evidence" value="ECO:0007669"/>
    <property type="project" value="InterPro"/>
</dbReference>
<dbReference type="InterPro" id="IPR009057">
    <property type="entry name" value="Homeodomain-like_sf"/>
</dbReference>
<sequence length="326" mass="37211">MKEVVHQYGVELDWVADLAAQLDGYVEGNCIRIPDELHPGNRYVLQINEQLSAFIIDVTYRQDVVFKLRNTRSDFVGLYFNLTEGESIHILDEVSRSAGRWGYNLAIFDADMRGDFQVKTGCTSYMIAIFIKKTALKQYISNIPQYQQIVESIFDPKLNTIVRFDRMSNQAWWLMNELRKVSPDNPLYNIFVSGTVYGLIGDYMDQIISQEIIIGQVIAEDVVNVVGSQAFLIENIENPFPGIADLASRAMMSETKYKKLFKKITGVSPNSFFLSNKLSFAKEMLETGNYTISEIADKFSFFGASHLIEQFKNAYGIPPKEYLTRL</sequence>
<reference evidence="5 6" key="1">
    <citation type="submission" date="2016-08" db="EMBL/GenBank/DDBJ databases">
        <authorList>
            <person name="Seilhamer J.J."/>
        </authorList>
    </citation>
    <scope>NUCLEOTIDE SEQUENCE [LARGE SCALE GENOMIC DNA]</scope>
    <source>
        <strain evidence="5 6">DX4</strain>
    </source>
</reference>
<dbReference type="Pfam" id="PF12833">
    <property type="entry name" value="HTH_18"/>
    <property type="match status" value="1"/>
</dbReference>
<gene>
    <name evidence="5" type="ORF">BFS30_16875</name>
</gene>
<evidence type="ECO:0000256" key="3">
    <source>
        <dbReference type="ARBA" id="ARBA00023163"/>
    </source>
</evidence>
<dbReference type="OrthoDB" id="1189000at2"/>
<keyword evidence="3" id="KW-0804">Transcription</keyword>
<keyword evidence="1" id="KW-0805">Transcription regulation</keyword>
<keyword evidence="6" id="KW-1185">Reference proteome</keyword>
<keyword evidence="2" id="KW-0238">DNA-binding</keyword>